<dbReference type="EMBL" id="JAODUO010000317">
    <property type="protein sequence ID" value="KAK2183259.1"/>
    <property type="molecule type" value="Genomic_DNA"/>
</dbReference>
<gene>
    <name evidence="3" type="ORF">NP493_316g01009</name>
</gene>
<feature type="region of interest" description="Disordered" evidence="2">
    <location>
        <begin position="250"/>
        <end position="271"/>
    </location>
</feature>
<feature type="compositionally biased region" description="Low complexity" evidence="2">
    <location>
        <begin position="320"/>
        <end position="334"/>
    </location>
</feature>
<proteinExistence type="predicted"/>
<feature type="region of interest" description="Disordered" evidence="2">
    <location>
        <begin position="202"/>
        <end position="221"/>
    </location>
</feature>
<feature type="coiled-coil region" evidence="1">
    <location>
        <begin position="394"/>
        <end position="428"/>
    </location>
</feature>
<feature type="compositionally biased region" description="Low complexity" evidence="2">
    <location>
        <begin position="202"/>
        <end position="216"/>
    </location>
</feature>
<evidence type="ECO:0000313" key="3">
    <source>
        <dbReference type="EMBL" id="KAK2183259.1"/>
    </source>
</evidence>
<keyword evidence="4" id="KW-1185">Reference proteome</keyword>
<feature type="region of interest" description="Disordered" evidence="2">
    <location>
        <begin position="320"/>
        <end position="339"/>
    </location>
</feature>
<keyword evidence="1" id="KW-0175">Coiled coil</keyword>
<organism evidence="3 4">
    <name type="scientific">Ridgeia piscesae</name>
    <name type="common">Tubeworm</name>
    <dbReference type="NCBI Taxonomy" id="27915"/>
    <lineage>
        <taxon>Eukaryota</taxon>
        <taxon>Metazoa</taxon>
        <taxon>Spiralia</taxon>
        <taxon>Lophotrochozoa</taxon>
        <taxon>Annelida</taxon>
        <taxon>Polychaeta</taxon>
        <taxon>Sedentaria</taxon>
        <taxon>Canalipalpata</taxon>
        <taxon>Sabellida</taxon>
        <taxon>Siboglinidae</taxon>
        <taxon>Ridgeia</taxon>
    </lineage>
</organism>
<evidence type="ECO:0000256" key="2">
    <source>
        <dbReference type="SAM" id="MobiDB-lite"/>
    </source>
</evidence>
<sequence>MRCQRCGIGYRKVFMTDSNGCRVCKCRSRCELAHNHAIFVLQFLRMEPRGTRMEQVARMVITCPPLRCQRCSSGYRNVFTTDSNGCRVCKCRSRCENMRCPPGRKCVLMRSYTSRRLRPVCIDDAMSPRTQVCLEDELQKQKKETSLHSFVERYNWECEWNHQRNDRRCDVPPAQVCLEDELHQQKKETSLHRYLNVAVSSNGTTGNANGTTNGTTDDAMSPRPQVCLEDELHQQKKETSLHRYLNVAVSSNGTTGNANGTTNGTSDDAMSPRTQVCLEDELHKQKKETSLHSFVERYNWECEWNHQRNKRYLNVAVSSNGTTGNANGTTNGTTDDAMSPRPQVCLEDELHQQKKETSLHRYLNVAVSSNGTTGNANGTTNGTSGEEDVLRKKVAILQAKVKILQSRVEILQAKVKNLQKKRDKRCRQGTKCVLMRTGPKWFFWNQNRIRPICVVLYYGHIMRFVLTLRAESRCFRLFFSKPDRNDGEAINVDTIIINFNDNYSSALYNVTNAVINSLLHSDGQHNTQDNAVSSLSTPKLSPNRLSTRIQDARRQQHQRLCRLRVQKHVRRTLQLVCYAGFQCPPGTKCVLKNIRPNISYEKHPVCVGT</sequence>
<dbReference type="AlphaFoldDB" id="A0AAD9L4L1"/>
<evidence type="ECO:0000313" key="4">
    <source>
        <dbReference type="Proteomes" id="UP001209878"/>
    </source>
</evidence>
<reference evidence="3" key="1">
    <citation type="journal article" date="2023" name="Mol. Biol. Evol.">
        <title>Third-Generation Sequencing Reveals the Adaptive Role of the Epigenome in Three Deep-Sea Polychaetes.</title>
        <authorList>
            <person name="Perez M."/>
            <person name="Aroh O."/>
            <person name="Sun Y."/>
            <person name="Lan Y."/>
            <person name="Juniper S.K."/>
            <person name="Young C.R."/>
            <person name="Angers B."/>
            <person name="Qian P.Y."/>
        </authorList>
    </citation>
    <scope>NUCLEOTIDE SEQUENCE</scope>
    <source>
        <strain evidence="3">R07B-5</strain>
    </source>
</reference>
<feature type="compositionally biased region" description="Low complexity" evidence="2">
    <location>
        <begin position="252"/>
        <end position="265"/>
    </location>
</feature>
<dbReference type="Proteomes" id="UP001209878">
    <property type="component" value="Unassembled WGS sequence"/>
</dbReference>
<accession>A0AAD9L4L1</accession>
<name>A0AAD9L4L1_RIDPI</name>
<comment type="caution">
    <text evidence="3">The sequence shown here is derived from an EMBL/GenBank/DDBJ whole genome shotgun (WGS) entry which is preliminary data.</text>
</comment>
<evidence type="ECO:0000256" key="1">
    <source>
        <dbReference type="SAM" id="Coils"/>
    </source>
</evidence>
<dbReference type="Gene3D" id="2.10.22.10">
    <property type="entry name" value="Antistasin, domain 1"/>
    <property type="match status" value="1"/>
</dbReference>
<protein>
    <submittedName>
        <fullName evidence="3">Uncharacterized protein</fullName>
    </submittedName>
</protein>